<feature type="active site" description="Nucleophile" evidence="2">
    <location>
        <position position="129"/>
    </location>
</feature>
<accession>A0A2C8FCY3</accession>
<organism evidence="4 5">
    <name type="scientific">Pseudodesulfovibrio profundus</name>
    <dbReference type="NCBI Taxonomy" id="57320"/>
    <lineage>
        <taxon>Bacteria</taxon>
        <taxon>Pseudomonadati</taxon>
        <taxon>Thermodesulfobacteriota</taxon>
        <taxon>Desulfovibrionia</taxon>
        <taxon>Desulfovibrionales</taxon>
        <taxon>Desulfovibrionaceae</taxon>
    </lineage>
</organism>
<dbReference type="Proteomes" id="UP000219215">
    <property type="component" value="Chromosome DPRO"/>
</dbReference>
<dbReference type="Gene3D" id="3.40.1090.10">
    <property type="entry name" value="Cytosolic phospholipase A2 catalytic domain"/>
    <property type="match status" value="1"/>
</dbReference>
<dbReference type="InterPro" id="IPR002641">
    <property type="entry name" value="PNPLA_dom"/>
</dbReference>
<keyword evidence="5" id="KW-1185">Reference proteome</keyword>
<evidence type="ECO:0000259" key="3">
    <source>
        <dbReference type="PROSITE" id="PS51635"/>
    </source>
</evidence>
<feature type="short sequence motif" description="GXSXG" evidence="2">
    <location>
        <begin position="127"/>
        <end position="131"/>
    </location>
</feature>
<name>A0A2C8FCY3_9BACT</name>
<reference evidence="5" key="1">
    <citation type="submission" date="2017-09" db="EMBL/GenBank/DDBJ databases">
        <authorList>
            <person name="Regsiter A."/>
            <person name="William W."/>
        </authorList>
    </citation>
    <scope>NUCLEOTIDE SEQUENCE [LARGE SCALE GENOMIC DNA]</scope>
    <source>
        <strain evidence="5">500-1</strain>
    </source>
</reference>
<keyword evidence="1 2" id="KW-0443">Lipid metabolism</keyword>
<dbReference type="GO" id="GO:0016787">
    <property type="term" value="F:hydrolase activity"/>
    <property type="evidence" value="ECO:0007669"/>
    <property type="project" value="UniProtKB-UniRule"/>
</dbReference>
<keyword evidence="2" id="KW-0378">Hydrolase</keyword>
<dbReference type="GO" id="GO:0016042">
    <property type="term" value="P:lipid catabolic process"/>
    <property type="evidence" value="ECO:0007669"/>
    <property type="project" value="UniProtKB-UniRule"/>
</dbReference>
<proteinExistence type="predicted"/>
<keyword evidence="2" id="KW-0442">Lipid degradation</keyword>
<evidence type="ECO:0000256" key="1">
    <source>
        <dbReference type="ARBA" id="ARBA00023098"/>
    </source>
</evidence>
<dbReference type="SUPFAM" id="SSF52151">
    <property type="entry name" value="FabD/lysophospholipase-like"/>
    <property type="match status" value="1"/>
</dbReference>
<dbReference type="PROSITE" id="PS51635">
    <property type="entry name" value="PNPLA"/>
    <property type="match status" value="1"/>
</dbReference>
<dbReference type="EMBL" id="LT907975">
    <property type="protein sequence ID" value="SOB60309.1"/>
    <property type="molecule type" value="Genomic_DNA"/>
</dbReference>
<gene>
    <name evidence="4" type="ORF">DPRO_3395</name>
</gene>
<dbReference type="AlphaFoldDB" id="A0A2C8FCY3"/>
<dbReference type="KEGG" id="pprf:DPRO_3395"/>
<feature type="domain" description="PNPLA" evidence="3">
    <location>
        <begin position="94"/>
        <end position="286"/>
    </location>
</feature>
<dbReference type="InterPro" id="IPR016035">
    <property type="entry name" value="Acyl_Trfase/lysoPLipase"/>
</dbReference>
<sequence length="409" mass="45890">MVATMKFRNSCSPLYAKGRIAVVICVLVVMLATLSGCGVKRYGLPVDAEGEVKVMDFEAIRYYGDTAPENLKDSLERWYERYSKATHGKKITMLSLSGGGANGAFGAGFLVGWTSTMTRPQFDMVTGVSTGALFAPFAFLGPGYDAVIKLLYTSYSTDMLVERRSIGYALSGDSIYSTRLMRQVMETFYSDKLIDAIAEEHRKGRMLIIGTTNLDEMRPVYWDIGAIAEYGTPEAYQLVRDVILASAAIPVAFPPVYIKVRNNGYEYDEMHVDGGVTNQVFSYPPSIRLRDELKKMGEERDVELYVIRNDALRSKRTIVAPRIADIASRSLMGLIRNQGIGDLYRIYYTAKRDDVSFHLAVIPPEVDQKSDEMFSPEYMKKLFEIGRSKAMGEKPWLKDLPHDLMRGAF</sequence>
<evidence type="ECO:0000313" key="4">
    <source>
        <dbReference type="EMBL" id="SOB60309.1"/>
    </source>
</evidence>
<feature type="short sequence motif" description="GXGXXG" evidence="2">
    <location>
        <begin position="98"/>
        <end position="103"/>
    </location>
</feature>
<evidence type="ECO:0000256" key="2">
    <source>
        <dbReference type="PROSITE-ProRule" id="PRU01161"/>
    </source>
</evidence>
<protein>
    <submittedName>
        <fullName evidence="4">Patatin</fullName>
    </submittedName>
</protein>
<feature type="short sequence motif" description="DGA/G" evidence="2">
    <location>
        <begin position="273"/>
        <end position="275"/>
    </location>
</feature>
<evidence type="ECO:0000313" key="5">
    <source>
        <dbReference type="Proteomes" id="UP000219215"/>
    </source>
</evidence>
<dbReference type="Pfam" id="PF01734">
    <property type="entry name" value="Patatin"/>
    <property type="match status" value="1"/>
</dbReference>
<feature type="active site" description="Proton acceptor" evidence="2">
    <location>
        <position position="273"/>
    </location>
</feature>